<dbReference type="Gene3D" id="3.20.20.150">
    <property type="entry name" value="Divalent-metal-dependent TIM barrel enzymes"/>
    <property type="match status" value="1"/>
</dbReference>
<dbReference type="Pfam" id="PF01261">
    <property type="entry name" value="AP_endonuc_2"/>
    <property type="match status" value="1"/>
</dbReference>
<feature type="domain" description="Xylose isomerase-like TIM barrel" evidence="2">
    <location>
        <begin position="56"/>
        <end position="290"/>
    </location>
</feature>
<dbReference type="PANTHER" id="PTHR12110:SF41">
    <property type="entry name" value="INOSOSE DEHYDRATASE"/>
    <property type="match status" value="1"/>
</dbReference>
<organism evidence="3 4">
    <name type="scientific">Niveispirillum lacus</name>
    <dbReference type="NCBI Taxonomy" id="1981099"/>
    <lineage>
        <taxon>Bacteria</taxon>
        <taxon>Pseudomonadati</taxon>
        <taxon>Pseudomonadota</taxon>
        <taxon>Alphaproteobacteria</taxon>
        <taxon>Rhodospirillales</taxon>
        <taxon>Azospirillaceae</taxon>
        <taxon>Niveispirillum</taxon>
    </lineage>
</organism>
<dbReference type="EMBL" id="NOXU01000024">
    <property type="protein sequence ID" value="OYQ35775.1"/>
    <property type="molecule type" value="Genomic_DNA"/>
</dbReference>
<comment type="caution">
    <text evidence="3">The sequence shown here is derived from an EMBL/GenBank/DDBJ whole genome shotgun (WGS) entry which is preliminary data.</text>
</comment>
<dbReference type="Proteomes" id="UP000216998">
    <property type="component" value="Unassembled WGS sequence"/>
</dbReference>
<dbReference type="InterPro" id="IPR036237">
    <property type="entry name" value="Xyl_isomerase-like_sf"/>
</dbReference>
<evidence type="ECO:0000256" key="1">
    <source>
        <dbReference type="SAM" id="SignalP"/>
    </source>
</evidence>
<dbReference type="PANTHER" id="PTHR12110">
    <property type="entry name" value="HYDROXYPYRUVATE ISOMERASE"/>
    <property type="match status" value="1"/>
</dbReference>
<proteinExistence type="predicted"/>
<name>A0A255Z4G5_9PROT</name>
<dbReference type="OrthoDB" id="9798407at2"/>
<gene>
    <name evidence="3" type="ORF">CHU95_05715</name>
</gene>
<dbReference type="SUPFAM" id="SSF51658">
    <property type="entry name" value="Xylose isomerase-like"/>
    <property type="match status" value="1"/>
</dbReference>
<evidence type="ECO:0000313" key="3">
    <source>
        <dbReference type="EMBL" id="OYQ35775.1"/>
    </source>
</evidence>
<reference evidence="3 4" key="1">
    <citation type="submission" date="2017-07" db="EMBL/GenBank/DDBJ databases">
        <title>Niveispirillum cyanobacteriorum sp. nov., isolated from cyanobacterial aggregates in a eutrophic lake.</title>
        <authorList>
            <person name="Cai H."/>
        </authorList>
    </citation>
    <scope>NUCLEOTIDE SEQUENCE [LARGE SCALE GENOMIC DNA]</scope>
    <source>
        <strain evidence="4">TH1-14</strain>
    </source>
</reference>
<feature type="signal peptide" evidence="1">
    <location>
        <begin position="1"/>
        <end position="25"/>
    </location>
</feature>
<evidence type="ECO:0000313" key="4">
    <source>
        <dbReference type="Proteomes" id="UP000216998"/>
    </source>
</evidence>
<feature type="chain" id="PRO_5012400578" description="Xylose isomerase-like TIM barrel domain-containing protein" evidence="1">
    <location>
        <begin position="26"/>
        <end position="298"/>
    </location>
</feature>
<keyword evidence="1" id="KW-0732">Signal</keyword>
<evidence type="ECO:0000259" key="2">
    <source>
        <dbReference type="Pfam" id="PF01261"/>
    </source>
</evidence>
<dbReference type="InterPro" id="IPR050312">
    <property type="entry name" value="IolE/XylAMocC-like"/>
</dbReference>
<sequence>MRRHGIYSMMVGLALLLGTSTAAIAGASPPVPDAKIAVQLYSLHKDLARDPVATLKALRASGVTQVEAFNTLGLEPAAFKALLDQAGLTASGTHVGIKELRDNVQDIINTATIVGYRYVGVAWLKPPGAGPNQGIGPAEIDAAIAAYRSACPALKAAGLRVMYHLHGYEFAADGAGTLLDRLLAGLDPGCVDLQMDVFWVLKAGVDPVALLEKLGGRVKLLHVKDMRPGASTGEFTGSAPPGDFAPIGQGSVDWTLLLAAARRAGVDWYVLEDESPTPAAHLAASLAWLQGKQPGGVR</sequence>
<protein>
    <recommendedName>
        <fullName evidence="2">Xylose isomerase-like TIM barrel domain-containing protein</fullName>
    </recommendedName>
</protein>
<accession>A0A255Z4G5</accession>
<dbReference type="InterPro" id="IPR013022">
    <property type="entry name" value="Xyl_isomerase-like_TIM-brl"/>
</dbReference>
<keyword evidence="4" id="KW-1185">Reference proteome</keyword>
<dbReference type="AlphaFoldDB" id="A0A255Z4G5"/>